<dbReference type="AlphaFoldDB" id="A0A813H3I2"/>
<name>A0A813H3I2_POLGL</name>
<feature type="domain" description="DUF6827" evidence="1">
    <location>
        <begin position="48"/>
        <end position="204"/>
    </location>
</feature>
<keyword evidence="3" id="KW-1185">Reference proteome</keyword>
<reference evidence="2" key="1">
    <citation type="submission" date="2021-02" db="EMBL/GenBank/DDBJ databases">
        <authorList>
            <person name="Dougan E. K."/>
            <person name="Rhodes N."/>
            <person name="Thang M."/>
            <person name="Chan C."/>
        </authorList>
    </citation>
    <scope>NUCLEOTIDE SEQUENCE</scope>
</reference>
<dbReference type="OrthoDB" id="361874at2759"/>
<accession>A0A813H3I2</accession>
<dbReference type="OMA" id="HMHDFFF"/>
<protein>
    <recommendedName>
        <fullName evidence="1">DUF6827 domain-containing protein</fullName>
    </recommendedName>
</protein>
<dbReference type="InterPro" id="IPR049230">
    <property type="entry name" value="DUF6827"/>
</dbReference>
<evidence type="ECO:0000259" key="1">
    <source>
        <dbReference type="Pfam" id="PF20715"/>
    </source>
</evidence>
<evidence type="ECO:0000313" key="2">
    <source>
        <dbReference type="EMBL" id="CAE8632201.1"/>
    </source>
</evidence>
<proteinExistence type="predicted"/>
<dbReference type="EMBL" id="CAJNNV010030338">
    <property type="protein sequence ID" value="CAE8632201.1"/>
    <property type="molecule type" value="Genomic_DNA"/>
</dbReference>
<dbReference type="Proteomes" id="UP000654075">
    <property type="component" value="Unassembled WGS sequence"/>
</dbReference>
<evidence type="ECO:0000313" key="3">
    <source>
        <dbReference type="Proteomes" id="UP000654075"/>
    </source>
</evidence>
<dbReference type="Pfam" id="PF20715">
    <property type="entry name" value="DUF6827"/>
    <property type="match status" value="1"/>
</dbReference>
<comment type="caution">
    <text evidence="2">The sequence shown here is derived from an EMBL/GenBank/DDBJ whole genome shotgun (WGS) entry which is preliminary data.</text>
</comment>
<organism evidence="2 3">
    <name type="scientific">Polarella glacialis</name>
    <name type="common">Dinoflagellate</name>
    <dbReference type="NCBI Taxonomy" id="89957"/>
    <lineage>
        <taxon>Eukaryota</taxon>
        <taxon>Sar</taxon>
        <taxon>Alveolata</taxon>
        <taxon>Dinophyceae</taxon>
        <taxon>Suessiales</taxon>
        <taxon>Suessiaceae</taxon>
        <taxon>Polarella</taxon>
    </lineage>
</organism>
<gene>
    <name evidence="2" type="ORF">PGLA1383_LOCUS48183</name>
</gene>
<sequence>MASPATRGLVLGIARSVARPTLPAMGLRAQLPVLQGACRPYITVVQYDRSEVLAKLEEYHATVMSANWADYLHLVYNVPFWEAELEKLTGIVQPYLHEPSVGAKFSEVQEMMDVLYQCEDVRDHINELAELATRASGFMGTGFAAGEKLENMDDHAKLAAETYDKILAKHPNFKPKIEQTVGHGLAVLRQKHKFKFGSMHRYFF</sequence>